<accession>A0AAV1VHT7</accession>
<evidence type="ECO:0000313" key="2">
    <source>
        <dbReference type="EMBL" id="CAK7946017.1"/>
    </source>
</evidence>
<protein>
    <submittedName>
        <fullName evidence="2">Uncharacterized protein</fullName>
    </submittedName>
</protein>
<dbReference type="Proteomes" id="UP001162060">
    <property type="component" value="Unassembled WGS sequence"/>
</dbReference>
<dbReference type="EMBL" id="CAKLBY020000339">
    <property type="protein sequence ID" value="CAK7946017.1"/>
    <property type="molecule type" value="Genomic_DNA"/>
</dbReference>
<organism evidence="2 3">
    <name type="scientific">Peronospora matthiolae</name>
    <dbReference type="NCBI Taxonomy" id="2874970"/>
    <lineage>
        <taxon>Eukaryota</taxon>
        <taxon>Sar</taxon>
        <taxon>Stramenopiles</taxon>
        <taxon>Oomycota</taxon>
        <taxon>Peronosporomycetes</taxon>
        <taxon>Peronosporales</taxon>
        <taxon>Peronosporaceae</taxon>
        <taxon>Peronospora</taxon>
    </lineage>
</organism>
<name>A0AAV1VHT7_9STRA</name>
<evidence type="ECO:0000313" key="3">
    <source>
        <dbReference type="Proteomes" id="UP001162060"/>
    </source>
</evidence>
<proteinExistence type="predicted"/>
<gene>
    <name evidence="2" type="ORF">PM001_LOCUS31167</name>
</gene>
<evidence type="ECO:0000256" key="1">
    <source>
        <dbReference type="SAM" id="SignalP"/>
    </source>
</evidence>
<reference evidence="2" key="1">
    <citation type="submission" date="2024-01" db="EMBL/GenBank/DDBJ databases">
        <authorList>
            <person name="Webb A."/>
        </authorList>
    </citation>
    <scope>NUCLEOTIDE SEQUENCE</scope>
    <source>
        <strain evidence="2">Pm1</strain>
    </source>
</reference>
<keyword evidence="1" id="KW-0732">Signal</keyword>
<feature type="signal peptide" evidence="1">
    <location>
        <begin position="1"/>
        <end position="19"/>
    </location>
</feature>
<comment type="caution">
    <text evidence="2">The sequence shown here is derived from an EMBL/GenBank/DDBJ whole genome shotgun (WGS) entry which is preliminary data.</text>
</comment>
<dbReference type="AlphaFoldDB" id="A0AAV1VHT7"/>
<feature type="chain" id="PRO_5043539122" evidence="1">
    <location>
        <begin position="20"/>
        <end position="128"/>
    </location>
</feature>
<sequence length="128" mass="12446">MKLFFCLVLAAVAASRIHGRAQERAGITDSVLLPAVLPLVLPVLLPALLGIPDATSGGPTAISETPEVSGITGPLPIPGASPVPALPVDLPGVPGSPALPVGLPGIPGATALPAGIPTNSNLPIGGLI</sequence>